<reference evidence="1" key="2">
    <citation type="submission" date="2020-09" db="EMBL/GenBank/DDBJ databases">
        <authorList>
            <person name="Sun Q."/>
            <person name="Kim S."/>
        </authorList>
    </citation>
    <scope>NUCLEOTIDE SEQUENCE</scope>
    <source>
        <strain evidence="1">KCTC 32296</strain>
    </source>
</reference>
<keyword evidence="1" id="KW-0282">Flagellum</keyword>
<reference evidence="1" key="1">
    <citation type="journal article" date="2014" name="Int. J. Syst. Evol. Microbiol.">
        <title>Complete genome sequence of Corynebacterium casei LMG S-19264T (=DSM 44701T), isolated from a smear-ripened cheese.</title>
        <authorList>
            <consortium name="US DOE Joint Genome Institute (JGI-PGF)"/>
            <person name="Walter F."/>
            <person name="Albersmeier A."/>
            <person name="Kalinowski J."/>
            <person name="Ruckert C."/>
        </authorList>
    </citation>
    <scope>NUCLEOTIDE SEQUENCE</scope>
    <source>
        <strain evidence="1">KCTC 32296</strain>
    </source>
</reference>
<dbReference type="RefSeq" id="WP_189487561.1">
    <property type="nucleotide sequence ID" value="NZ_BMZB01000004.1"/>
</dbReference>
<dbReference type="EMBL" id="BMZB01000004">
    <property type="protein sequence ID" value="GGZ39443.1"/>
    <property type="molecule type" value="Genomic_DNA"/>
</dbReference>
<proteinExistence type="predicted"/>
<keyword evidence="1" id="KW-0966">Cell projection</keyword>
<accession>A0A918QA40</accession>
<keyword evidence="2" id="KW-1185">Reference proteome</keyword>
<organism evidence="1 2">
    <name type="scientific">Asticcacaulis endophyticus</name>
    <dbReference type="NCBI Taxonomy" id="1395890"/>
    <lineage>
        <taxon>Bacteria</taxon>
        <taxon>Pseudomonadati</taxon>
        <taxon>Pseudomonadota</taxon>
        <taxon>Alphaproteobacteria</taxon>
        <taxon>Caulobacterales</taxon>
        <taxon>Caulobacteraceae</taxon>
        <taxon>Asticcacaulis</taxon>
    </lineage>
</organism>
<sequence length="139" mass="15539">MSLQAYQRTAARAEDPRQTEYRLFGQVTRALLEAEATDTSNFQVRIHALDWNRRMWSVFGMDCASPTNGLPEALRAQIISLSIWVSKHTSLVMRNKEEIAPLIEVNRIIMQGLMPQIQAAPAANPTDAAFANRVRGSLG</sequence>
<dbReference type="InterPro" id="IPR010845">
    <property type="entry name" value="FlaF"/>
</dbReference>
<dbReference type="Pfam" id="PF07309">
    <property type="entry name" value="FlaF"/>
    <property type="match status" value="1"/>
</dbReference>
<gene>
    <name evidence="1" type="primary">flaF</name>
    <name evidence="1" type="ORF">GCM10011273_27470</name>
</gene>
<dbReference type="AlphaFoldDB" id="A0A918QA40"/>
<evidence type="ECO:0000313" key="2">
    <source>
        <dbReference type="Proteomes" id="UP000662572"/>
    </source>
</evidence>
<keyword evidence="1" id="KW-0969">Cilium</keyword>
<name>A0A918QA40_9CAUL</name>
<protein>
    <submittedName>
        <fullName evidence="1">Flagellar biosynthesis regulatory protein FlaF</fullName>
    </submittedName>
</protein>
<dbReference type="Proteomes" id="UP000662572">
    <property type="component" value="Unassembled WGS sequence"/>
</dbReference>
<dbReference type="GO" id="GO:0044781">
    <property type="term" value="P:bacterial-type flagellum organization"/>
    <property type="evidence" value="ECO:0007669"/>
    <property type="project" value="InterPro"/>
</dbReference>
<dbReference type="NCBIfam" id="NF009435">
    <property type="entry name" value="PRK12794.1"/>
    <property type="match status" value="1"/>
</dbReference>
<comment type="caution">
    <text evidence="1">The sequence shown here is derived from an EMBL/GenBank/DDBJ whole genome shotgun (WGS) entry which is preliminary data.</text>
</comment>
<evidence type="ECO:0000313" key="1">
    <source>
        <dbReference type="EMBL" id="GGZ39443.1"/>
    </source>
</evidence>